<feature type="domain" description="N-acetyltransferase" evidence="1">
    <location>
        <begin position="206"/>
        <end position="368"/>
    </location>
</feature>
<dbReference type="EMBL" id="GL629788">
    <property type="protein sequence ID" value="EFX01769.1"/>
    <property type="molecule type" value="Genomic_DNA"/>
</dbReference>
<name>F0XKR1_GROCL</name>
<accession>F0XKR1</accession>
<dbReference type="Proteomes" id="UP000007796">
    <property type="component" value="Unassembled WGS sequence"/>
</dbReference>
<sequence length="370" mass="40127">MRFEDVPVRPTAGQLHRLGSHVPFSLGLLRRLQSAAGALDRAAEDAISGGSSAWAHVLFVYADDDEKDGAFAAAYVDLSKAPETQVWLYASDEDADGVNDGTAVPQVDRGAALAASWSEARRTRMRSLVGALLRRVRSLTAEQAPLVEAVAAHCTTNVKINMQEGLRHVLAPNVTAKGTTTTTAGVNGSVTAVYWDAYDRWLFRVADIPPAPSPVDGDEDLVAVRGFDRPLRWDVVRQPDVSLIQSRTHIPRKEESLLLVPSVALRDGNTLIAWAFLGVDGSIWTLHCEEPFRGRGIAKVLAARLIRLHNGIFSKNTGGIDDGWSHADVSATNPQSQAVCRSIGGQRAWSCAWIILNYDSFGDDIPGEWT</sequence>
<dbReference type="RefSeq" id="XP_014171251.1">
    <property type="nucleotide sequence ID" value="XM_014315776.1"/>
</dbReference>
<keyword evidence="3" id="KW-1185">Reference proteome</keyword>
<dbReference type="PROSITE" id="PS51186">
    <property type="entry name" value="GNAT"/>
    <property type="match status" value="1"/>
</dbReference>
<dbReference type="HOGENOM" id="CLU_030809_0_0_1"/>
<dbReference type="PANTHER" id="PTHR20958">
    <property type="entry name" value="GLYCINE N-ACYLTRANSFERASE-LIKE PROTEIN"/>
    <property type="match status" value="1"/>
</dbReference>
<protein>
    <submittedName>
        <fullName evidence="2">Gcn5-related n-acetyltransferase</fullName>
    </submittedName>
</protein>
<evidence type="ECO:0000259" key="1">
    <source>
        <dbReference type="PROSITE" id="PS51186"/>
    </source>
</evidence>
<keyword evidence="2" id="KW-0808">Transferase</keyword>
<dbReference type="InterPro" id="IPR000182">
    <property type="entry name" value="GNAT_dom"/>
</dbReference>
<dbReference type="AlphaFoldDB" id="F0XKR1"/>
<reference evidence="2 3" key="1">
    <citation type="journal article" date="2011" name="Proc. Natl. Acad. Sci. U.S.A.">
        <title>Genome and transcriptome analyses of the mountain pine beetle-fungal symbiont Grosmannia clavigera, a lodgepole pine pathogen.</title>
        <authorList>
            <person name="DiGuistini S."/>
            <person name="Wang Y."/>
            <person name="Liao N.Y."/>
            <person name="Taylor G."/>
            <person name="Tanguay P."/>
            <person name="Feau N."/>
            <person name="Henrissat B."/>
            <person name="Chan S.K."/>
            <person name="Hesse-Orce U."/>
            <person name="Alamouti S.M."/>
            <person name="Tsui C.K.M."/>
            <person name="Docking R.T."/>
            <person name="Levasseur A."/>
            <person name="Haridas S."/>
            <person name="Robertson G."/>
            <person name="Birol I."/>
            <person name="Holt R.A."/>
            <person name="Marra M.A."/>
            <person name="Hamelin R.C."/>
            <person name="Hirst M."/>
            <person name="Jones S.J.M."/>
            <person name="Bohlmann J."/>
            <person name="Breuil C."/>
        </authorList>
    </citation>
    <scope>NUCLEOTIDE SEQUENCE [LARGE SCALE GENOMIC DNA]</scope>
    <source>
        <strain evidence="3">kw1407 / UAMH 11150</strain>
    </source>
</reference>
<organism evidence="3">
    <name type="scientific">Grosmannia clavigera (strain kw1407 / UAMH 11150)</name>
    <name type="common">Blue stain fungus</name>
    <name type="synonym">Graphiocladiella clavigera</name>
    <dbReference type="NCBI Taxonomy" id="655863"/>
    <lineage>
        <taxon>Eukaryota</taxon>
        <taxon>Fungi</taxon>
        <taxon>Dikarya</taxon>
        <taxon>Ascomycota</taxon>
        <taxon>Pezizomycotina</taxon>
        <taxon>Sordariomycetes</taxon>
        <taxon>Sordariomycetidae</taxon>
        <taxon>Ophiostomatales</taxon>
        <taxon>Ophiostomataceae</taxon>
        <taxon>Leptographium</taxon>
    </lineage>
</organism>
<gene>
    <name evidence="2" type="ORF">CMQ_8235</name>
</gene>
<dbReference type="GeneID" id="25981868"/>
<dbReference type="Gene3D" id="3.40.630.30">
    <property type="match status" value="1"/>
</dbReference>
<dbReference type="InterPro" id="IPR016181">
    <property type="entry name" value="Acyl_CoA_acyltransferase"/>
</dbReference>
<dbReference type="SUPFAM" id="SSF55729">
    <property type="entry name" value="Acyl-CoA N-acyltransferases (Nat)"/>
    <property type="match status" value="1"/>
</dbReference>
<dbReference type="InParanoid" id="F0XKR1"/>
<dbReference type="eggNOG" id="ENOG502SDQB">
    <property type="taxonomic scope" value="Eukaryota"/>
</dbReference>
<evidence type="ECO:0000313" key="3">
    <source>
        <dbReference type="Proteomes" id="UP000007796"/>
    </source>
</evidence>
<dbReference type="PANTHER" id="PTHR20958:SF6">
    <property type="entry name" value="GLYCINE N-ACYLTRANSFERASE-LIKE PROTEIN"/>
    <property type="match status" value="1"/>
</dbReference>
<proteinExistence type="predicted"/>
<dbReference type="OrthoDB" id="61870at2759"/>
<evidence type="ECO:0000313" key="2">
    <source>
        <dbReference type="EMBL" id="EFX01769.1"/>
    </source>
</evidence>
<dbReference type="InterPro" id="IPR053225">
    <property type="entry name" value="Acyl-CoA_N-acyltransferase"/>
</dbReference>
<dbReference type="GO" id="GO:0016747">
    <property type="term" value="F:acyltransferase activity, transferring groups other than amino-acyl groups"/>
    <property type="evidence" value="ECO:0007669"/>
    <property type="project" value="InterPro"/>
</dbReference>